<evidence type="ECO:0000313" key="2">
    <source>
        <dbReference type="EMBL" id="MFD2519930.1"/>
    </source>
</evidence>
<protein>
    <submittedName>
        <fullName evidence="2">Uncharacterized protein</fullName>
    </submittedName>
</protein>
<keyword evidence="1" id="KW-0732">Signal</keyword>
<dbReference type="RefSeq" id="WP_379976528.1">
    <property type="nucleotide sequence ID" value="NZ_JBHULC010000004.1"/>
</dbReference>
<keyword evidence="3" id="KW-1185">Reference proteome</keyword>
<feature type="signal peptide" evidence="1">
    <location>
        <begin position="1"/>
        <end position="23"/>
    </location>
</feature>
<evidence type="ECO:0000313" key="3">
    <source>
        <dbReference type="Proteomes" id="UP001597510"/>
    </source>
</evidence>
<accession>A0ABW5J2P7</accession>
<evidence type="ECO:0000256" key="1">
    <source>
        <dbReference type="SAM" id="SignalP"/>
    </source>
</evidence>
<comment type="caution">
    <text evidence="2">The sequence shown here is derived from an EMBL/GenBank/DDBJ whole genome shotgun (WGS) entry which is preliminary data.</text>
</comment>
<dbReference type="EMBL" id="JBHULC010000004">
    <property type="protein sequence ID" value="MFD2519930.1"/>
    <property type="molecule type" value="Genomic_DNA"/>
</dbReference>
<sequence length="56" mass="6385">MKTMRIKFRLLLVTMLISVLAFSCSQDNQITTVSYKAIGAFTAERLHYSSLGMQLR</sequence>
<gene>
    <name evidence="2" type="ORF">ACFSR2_03480</name>
</gene>
<feature type="chain" id="PRO_5047187734" evidence="1">
    <location>
        <begin position="24"/>
        <end position="56"/>
    </location>
</feature>
<name>A0ABW5J2P7_9BACT</name>
<organism evidence="2 3">
    <name type="scientific">Emticicia soli</name>
    <dbReference type="NCBI Taxonomy" id="2027878"/>
    <lineage>
        <taxon>Bacteria</taxon>
        <taxon>Pseudomonadati</taxon>
        <taxon>Bacteroidota</taxon>
        <taxon>Cytophagia</taxon>
        <taxon>Cytophagales</taxon>
        <taxon>Leadbetterellaceae</taxon>
        <taxon>Emticicia</taxon>
    </lineage>
</organism>
<dbReference type="Proteomes" id="UP001597510">
    <property type="component" value="Unassembled WGS sequence"/>
</dbReference>
<reference evidence="3" key="1">
    <citation type="journal article" date="2019" name="Int. J. Syst. Evol. Microbiol.">
        <title>The Global Catalogue of Microorganisms (GCM) 10K type strain sequencing project: providing services to taxonomists for standard genome sequencing and annotation.</title>
        <authorList>
            <consortium name="The Broad Institute Genomics Platform"/>
            <consortium name="The Broad Institute Genome Sequencing Center for Infectious Disease"/>
            <person name="Wu L."/>
            <person name="Ma J."/>
        </authorList>
    </citation>
    <scope>NUCLEOTIDE SEQUENCE [LARGE SCALE GENOMIC DNA]</scope>
    <source>
        <strain evidence="3">KCTC 52344</strain>
    </source>
</reference>
<dbReference type="PROSITE" id="PS51257">
    <property type="entry name" value="PROKAR_LIPOPROTEIN"/>
    <property type="match status" value="1"/>
</dbReference>
<proteinExistence type="predicted"/>